<dbReference type="PRINTS" id="PR00080">
    <property type="entry name" value="SDRFAMILY"/>
</dbReference>
<dbReference type="KEGG" id="ifn:GM661_18100"/>
<gene>
    <name evidence="4" type="ORF">GM661_18100</name>
</gene>
<proteinExistence type="inferred from homology"/>
<dbReference type="InterPro" id="IPR036291">
    <property type="entry name" value="NAD(P)-bd_dom_sf"/>
</dbReference>
<evidence type="ECO:0000313" key="5">
    <source>
        <dbReference type="Proteomes" id="UP000665020"/>
    </source>
</evidence>
<organism evidence="4 5">
    <name type="scientific">Iocasia fonsfrigidae</name>
    <dbReference type="NCBI Taxonomy" id="2682810"/>
    <lineage>
        <taxon>Bacteria</taxon>
        <taxon>Bacillati</taxon>
        <taxon>Bacillota</taxon>
        <taxon>Clostridia</taxon>
        <taxon>Halanaerobiales</taxon>
        <taxon>Halanaerobiaceae</taxon>
        <taxon>Iocasia</taxon>
    </lineage>
</organism>
<keyword evidence="5" id="KW-1185">Reference proteome</keyword>
<dbReference type="GO" id="GO:0016616">
    <property type="term" value="F:oxidoreductase activity, acting on the CH-OH group of donors, NAD or NADP as acceptor"/>
    <property type="evidence" value="ECO:0007669"/>
    <property type="project" value="TreeGrafter"/>
</dbReference>
<dbReference type="AlphaFoldDB" id="A0A8A7KJF8"/>
<dbReference type="Gene3D" id="3.40.50.720">
    <property type="entry name" value="NAD(P)-binding Rossmann-like Domain"/>
    <property type="match status" value="1"/>
</dbReference>
<dbReference type="Pfam" id="PF13561">
    <property type="entry name" value="adh_short_C2"/>
    <property type="match status" value="1"/>
</dbReference>
<evidence type="ECO:0000256" key="3">
    <source>
        <dbReference type="RuleBase" id="RU000363"/>
    </source>
</evidence>
<dbReference type="PRINTS" id="PR00081">
    <property type="entry name" value="GDHRDH"/>
</dbReference>
<name>A0A8A7KJF8_9FIRM</name>
<dbReference type="InterPro" id="IPR002347">
    <property type="entry name" value="SDR_fam"/>
</dbReference>
<dbReference type="RefSeq" id="WP_230868058.1">
    <property type="nucleotide sequence ID" value="NZ_CP046640.1"/>
</dbReference>
<reference evidence="4" key="1">
    <citation type="submission" date="2019-12" db="EMBL/GenBank/DDBJ databases">
        <authorList>
            <person name="zhang j."/>
            <person name="sun C.M."/>
        </authorList>
    </citation>
    <scope>NUCLEOTIDE SEQUENCE</scope>
    <source>
        <strain evidence="4">NS-1</strain>
    </source>
</reference>
<keyword evidence="2" id="KW-0560">Oxidoreductase</keyword>
<dbReference type="PANTHER" id="PTHR42760:SF133">
    <property type="entry name" value="3-OXOACYL-[ACYL-CARRIER-PROTEIN] REDUCTASE"/>
    <property type="match status" value="1"/>
</dbReference>
<sequence>MDNLFDLENKSIVIFGGRGYLGTQFTEVLLKYGAIVHSVDIKDVNKTNTNNIEQLKTEYPNKLCFYNCNATNKNEIEQVREEIKEKGFQIDVLINAITQKGEDFYKPFEKVSLEGWKIGINGNLTAAFLACQVFVPDMVESKQGSIINISSIYGIVGNDQRIYRGSNLDKCYLDNESINSDDEEEQIYSHPVYPAAKGGVIALTKYLAAYYGKYNVRVNAISPGGVSYPEESESFIKNYSDRTPLGRKARPDEINGAIIFLSSRASSYVTGHNLVVDGGWTIW</sequence>
<comment type="similarity">
    <text evidence="1 3">Belongs to the short-chain dehydrogenases/reductases (SDR) family.</text>
</comment>
<dbReference type="Pfam" id="PF00106">
    <property type="entry name" value="adh_short"/>
    <property type="match status" value="1"/>
</dbReference>
<dbReference type="SUPFAM" id="SSF51735">
    <property type="entry name" value="NAD(P)-binding Rossmann-fold domains"/>
    <property type="match status" value="1"/>
</dbReference>
<dbReference type="PANTHER" id="PTHR42760">
    <property type="entry name" value="SHORT-CHAIN DEHYDROGENASES/REDUCTASES FAMILY MEMBER"/>
    <property type="match status" value="1"/>
</dbReference>
<dbReference type="EMBL" id="CP046640">
    <property type="protein sequence ID" value="QTL99729.1"/>
    <property type="molecule type" value="Genomic_DNA"/>
</dbReference>
<evidence type="ECO:0000313" key="4">
    <source>
        <dbReference type="EMBL" id="QTL99729.1"/>
    </source>
</evidence>
<dbReference type="Proteomes" id="UP000665020">
    <property type="component" value="Chromosome"/>
</dbReference>
<accession>A0A8A7KJF8</accession>
<protein>
    <submittedName>
        <fullName evidence="4">SDR family oxidoreductase</fullName>
    </submittedName>
</protein>
<evidence type="ECO:0000256" key="2">
    <source>
        <dbReference type="ARBA" id="ARBA00023002"/>
    </source>
</evidence>
<evidence type="ECO:0000256" key="1">
    <source>
        <dbReference type="ARBA" id="ARBA00006484"/>
    </source>
</evidence>